<dbReference type="Proteomes" id="UP000054560">
    <property type="component" value="Unassembled WGS sequence"/>
</dbReference>
<accession>A0A0L0GF08</accession>
<dbReference type="EMBL" id="KQ241609">
    <property type="protein sequence ID" value="KNC87464.1"/>
    <property type="molecule type" value="Genomic_DNA"/>
</dbReference>
<dbReference type="AlphaFoldDB" id="A0A0L0GF08"/>
<sequence>MAPFCLGKRRFLVSYPSKIDYRLGPHQRSSCFSFSVEYDRRGDHIQYGNYALPGGGHQGQRFFFLHPDAMAKGIGVSEQELKRMKAHWRKCAYRKDQDHAFSKGPGFRIPTRPDAIPSRSIYKYRDPLRKGVESRKLAKELERGITRKWSIPDHSNMPSEE</sequence>
<organism evidence="1 2">
    <name type="scientific">Sphaeroforma arctica JP610</name>
    <dbReference type="NCBI Taxonomy" id="667725"/>
    <lineage>
        <taxon>Eukaryota</taxon>
        <taxon>Ichthyosporea</taxon>
        <taxon>Ichthyophonida</taxon>
        <taxon>Sphaeroforma</taxon>
    </lineage>
</organism>
<evidence type="ECO:0000313" key="2">
    <source>
        <dbReference type="Proteomes" id="UP000054560"/>
    </source>
</evidence>
<protein>
    <submittedName>
        <fullName evidence="1">Uncharacterized protein</fullName>
    </submittedName>
</protein>
<dbReference type="RefSeq" id="XP_014161366.1">
    <property type="nucleotide sequence ID" value="XM_014305891.1"/>
</dbReference>
<reference evidence="1 2" key="1">
    <citation type="submission" date="2011-02" db="EMBL/GenBank/DDBJ databases">
        <title>The Genome Sequence of Sphaeroforma arctica JP610.</title>
        <authorList>
            <consortium name="The Broad Institute Genome Sequencing Platform"/>
            <person name="Russ C."/>
            <person name="Cuomo C."/>
            <person name="Young S.K."/>
            <person name="Zeng Q."/>
            <person name="Gargeya S."/>
            <person name="Alvarado L."/>
            <person name="Berlin A."/>
            <person name="Chapman S.B."/>
            <person name="Chen Z."/>
            <person name="Freedman E."/>
            <person name="Gellesch M."/>
            <person name="Goldberg J."/>
            <person name="Griggs A."/>
            <person name="Gujja S."/>
            <person name="Heilman E."/>
            <person name="Heiman D."/>
            <person name="Howarth C."/>
            <person name="Mehta T."/>
            <person name="Neiman D."/>
            <person name="Pearson M."/>
            <person name="Roberts A."/>
            <person name="Saif S."/>
            <person name="Shea T."/>
            <person name="Shenoy N."/>
            <person name="Sisk P."/>
            <person name="Stolte C."/>
            <person name="Sykes S."/>
            <person name="White J."/>
            <person name="Yandava C."/>
            <person name="Burger G."/>
            <person name="Gray M.W."/>
            <person name="Holland P.W.H."/>
            <person name="King N."/>
            <person name="Lang F.B.F."/>
            <person name="Roger A.J."/>
            <person name="Ruiz-Trillo I."/>
            <person name="Haas B."/>
            <person name="Nusbaum C."/>
            <person name="Birren B."/>
        </authorList>
    </citation>
    <scope>NUCLEOTIDE SEQUENCE [LARGE SCALE GENOMIC DNA]</scope>
    <source>
        <strain evidence="1 2">JP610</strain>
    </source>
</reference>
<proteinExistence type="predicted"/>
<dbReference type="GeneID" id="25900950"/>
<evidence type="ECO:0000313" key="1">
    <source>
        <dbReference type="EMBL" id="KNC87464.1"/>
    </source>
</evidence>
<gene>
    <name evidence="1" type="ORF">SARC_00446</name>
</gene>
<name>A0A0L0GF08_9EUKA</name>
<keyword evidence="2" id="KW-1185">Reference proteome</keyword>